<proteinExistence type="predicted"/>
<sequence>MVKSSTTPTYDEKDLEERAPLSQVQIDKREAIAKRWGTTWEGVATGHTTISQDKIDALRKLRDAFLKNKEYKANARIMYLNMS</sequence>
<evidence type="ECO:0008006" key="3">
    <source>
        <dbReference type="Google" id="ProtNLM"/>
    </source>
</evidence>
<accession>A0AAD9LEM5</accession>
<dbReference type="EMBL" id="JASMQC010000028">
    <property type="protein sequence ID" value="KAK1933713.1"/>
    <property type="molecule type" value="Genomic_DNA"/>
</dbReference>
<protein>
    <recommendedName>
        <fullName evidence="3">RxLR effector protein</fullName>
    </recommendedName>
</protein>
<dbReference type="Proteomes" id="UP001259832">
    <property type="component" value="Unassembled WGS sequence"/>
</dbReference>
<reference evidence="1" key="1">
    <citation type="submission" date="2023-08" db="EMBL/GenBank/DDBJ databases">
        <title>Reference Genome Resource for the Citrus Pathogen Phytophthora citrophthora.</title>
        <authorList>
            <person name="Moller H."/>
            <person name="Coetzee B."/>
            <person name="Rose L.J."/>
            <person name="Van Niekerk J.M."/>
        </authorList>
    </citation>
    <scope>NUCLEOTIDE SEQUENCE</scope>
    <source>
        <strain evidence="1">STE-U-9442</strain>
    </source>
</reference>
<gene>
    <name evidence="1" type="ORF">P3T76_011927</name>
</gene>
<dbReference type="AlphaFoldDB" id="A0AAD9LEM5"/>
<comment type="caution">
    <text evidence="1">The sequence shown here is derived from an EMBL/GenBank/DDBJ whole genome shotgun (WGS) entry which is preliminary data.</text>
</comment>
<name>A0AAD9LEM5_9STRA</name>
<evidence type="ECO:0000313" key="1">
    <source>
        <dbReference type="EMBL" id="KAK1933713.1"/>
    </source>
</evidence>
<evidence type="ECO:0000313" key="2">
    <source>
        <dbReference type="Proteomes" id="UP001259832"/>
    </source>
</evidence>
<keyword evidence="2" id="KW-1185">Reference proteome</keyword>
<organism evidence="1 2">
    <name type="scientific">Phytophthora citrophthora</name>
    <dbReference type="NCBI Taxonomy" id="4793"/>
    <lineage>
        <taxon>Eukaryota</taxon>
        <taxon>Sar</taxon>
        <taxon>Stramenopiles</taxon>
        <taxon>Oomycota</taxon>
        <taxon>Peronosporomycetes</taxon>
        <taxon>Peronosporales</taxon>
        <taxon>Peronosporaceae</taxon>
        <taxon>Phytophthora</taxon>
    </lineage>
</organism>